<dbReference type="InterPro" id="IPR005673">
    <property type="entry name" value="ABC_phos-bd_PstS"/>
</dbReference>
<proteinExistence type="inferred from homology"/>
<dbReference type="PANTHER" id="PTHR42996:SF1">
    <property type="entry name" value="PHOSPHATE-BINDING PROTEIN PSTS"/>
    <property type="match status" value="1"/>
</dbReference>
<evidence type="ECO:0000313" key="9">
    <source>
        <dbReference type="Proteomes" id="UP000243065"/>
    </source>
</evidence>
<gene>
    <name evidence="8" type="ORF">JGI24_00170</name>
</gene>
<dbReference type="Gene3D" id="3.40.190.10">
    <property type="entry name" value="Periplasmic binding protein-like II"/>
    <property type="match status" value="2"/>
</dbReference>
<dbReference type="Proteomes" id="UP000243065">
    <property type="component" value="Unassembled WGS sequence"/>
</dbReference>
<dbReference type="GO" id="GO:0035435">
    <property type="term" value="P:phosphate ion transmembrane transport"/>
    <property type="evidence" value="ECO:0007669"/>
    <property type="project" value="InterPro"/>
</dbReference>
<dbReference type="EMBL" id="CZVU01000004">
    <property type="protein sequence ID" value="CUS96813.1"/>
    <property type="molecule type" value="Genomic_DNA"/>
</dbReference>
<accession>A0A656D445</accession>
<keyword evidence="5 6" id="KW-0592">Phosphate transport</keyword>
<sequence>MDLKKIFTTLTLSFLLTSLLISQDRELLGAGATFPYVLYSKMFDDYYKKTGIKVNYQSIGSGGGIRQLKEKTVDFGASDAFLSEAQLREFDSPVIHIPICLGAVVITYNLPGNPELKLTPDVIADIYLGKIKKWNDPKLVSLNPDVKLPNMNITVIHRSDGSGTTFVFVDYLSKVSKEWETKVGRGTSVAWPVGLGGKGNEGVTGLVKQIPGSIGYVELIYAKQNKLPVALIKNKKGKFIKPELFSITSSAKVDIPSDTRVSVTDTDAEDGYPISSFTWILIYKEQNYKNRSLERAKQLVKLLWWMIHEGQAHTEPLDYAKLPPEVVKKAEALIKTITYNGKPVYKEVGIK</sequence>
<dbReference type="PIRSF" id="PIRSF002756">
    <property type="entry name" value="PstS"/>
    <property type="match status" value="1"/>
</dbReference>
<keyword evidence="4 6" id="KW-0813">Transport</keyword>
<dbReference type="InterPro" id="IPR024370">
    <property type="entry name" value="PBP_domain"/>
</dbReference>
<dbReference type="NCBIfam" id="TIGR00975">
    <property type="entry name" value="3a0107s03"/>
    <property type="match status" value="1"/>
</dbReference>
<evidence type="ECO:0000259" key="7">
    <source>
        <dbReference type="Pfam" id="PF12849"/>
    </source>
</evidence>
<comment type="subunit">
    <text evidence="3">The complex is composed of two ATP-binding proteins (PstB), two transmembrane proteins (PstC and PstA) and a solute-binding protein (PstS).</text>
</comment>
<feature type="domain" description="PBP" evidence="7">
    <location>
        <begin position="26"/>
        <end position="289"/>
    </location>
</feature>
<evidence type="ECO:0000256" key="3">
    <source>
        <dbReference type="ARBA" id="ARBA00011529"/>
    </source>
</evidence>
<keyword evidence="9" id="KW-1185">Reference proteome</keyword>
<evidence type="ECO:0000256" key="2">
    <source>
        <dbReference type="ARBA" id="ARBA00008725"/>
    </source>
</evidence>
<dbReference type="RefSeq" id="WP_143713322.1">
    <property type="nucleotide sequence ID" value="NZ_CZVU01000004.1"/>
</dbReference>
<comment type="function">
    <text evidence="1">Part of the ABC transporter complex PstSACB involved in phosphate import.</text>
</comment>
<dbReference type="OrthoDB" id="9783488at2"/>
<dbReference type="GO" id="GO:0042301">
    <property type="term" value="F:phosphate ion binding"/>
    <property type="evidence" value="ECO:0007669"/>
    <property type="project" value="InterPro"/>
</dbReference>
<organism evidence="8 9">
    <name type="scientific">Kryptobacter tengchongensis</name>
    <dbReference type="NCBI Taxonomy" id="1643429"/>
    <lineage>
        <taxon>Bacteria</taxon>
        <taxon>Pseudomonadati</taxon>
        <taxon>Candidatus Kryptoniota</taxon>
        <taxon>Candidatus Kryptobacter</taxon>
    </lineage>
</organism>
<evidence type="ECO:0000256" key="5">
    <source>
        <dbReference type="ARBA" id="ARBA00022592"/>
    </source>
</evidence>
<evidence type="ECO:0000256" key="4">
    <source>
        <dbReference type="ARBA" id="ARBA00022448"/>
    </source>
</evidence>
<dbReference type="Pfam" id="PF12849">
    <property type="entry name" value="PBP_like_2"/>
    <property type="match status" value="1"/>
</dbReference>
<dbReference type="PANTHER" id="PTHR42996">
    <property type="entry name" value="PHOSPHATE-BINDING PROTEIN PSTS"/>
    <property type="match status" value="1"/>
</dbReference>
<dbReference type="CDD" id="cd13565">
    <property type="entry name" value="PBP2_PstS"/>
    <property type="match status" value="1"/>
</dbReference>
<evidence type="ECO:0000256" key="1">
    <source>
        <dbReference type="ARBA" id="ARBA00002841"/>
    </source>
</evidence>
<dbReference type="GO" id="GO:0043190">
    <property type="term" value="C:ATP-binding cassette (ABC) transporter complex"/>
    <property type="evidence" value="ECO:0007669"/>
    <property type="project" value="InterPro"/>
</dbReference>
<evidence type="ECO:0000256" key="6">
    <source>
        <dbReference type="PIRNR" id="PIRNR002756"/>
    </source>
</evidence>
<comment type="similarity">
    <text evidence="2 6">Belongs to the PstS family.</text>
</comment>
<evidence type="ECO:0000313" key="8">
    <source>
        <dbReference type="EMBL" id="CUS96813.1"/>
    </source>
</evidence>
<reference evidence="8 9" key="1">
    <citation type="submission" date="2015-11" db="EMBL/GenBank/DDBJ databases">
        <authorList>
            <person name="Varghese N."/>
        </authorList>
    </citation>
    <scope>NUCLEOTIDE SEQUENCE [LARGE SCALE GENOMIC DNA]</scope>
    <source>
        <strain evidence="8 9">JGI-24</strain>
    </source>
</reference>
<dbReference type="SUPFAM" id="SSF53850">
    <property type="entry name" value="Periplasmic binding protein-like II"/>
    <property type="match status" value="1"/>
</dbReference>
<dbReference type="InterPro" id="IPR050962">
    <property type="entry name" value="Phosphate-bind_PstS"/>
</dbReference>
<dbReference type="AlphaFoldDB" id="A0A656D445"/>
<protein>
    <recommendedName>
        <fullName evidence="6">Phosphate-binding protein</fullName>
    </recommendedName>
</protein>
<name>A0A656D445_KRYT1</name>